<name>A0ABT0RQC6_9SPHN</name>
<accession>A0ABT0RQC6</accession>
<dbReference type="Gene3D" id="2.40.10.220">
    <property type="entry name" value="predicted glycosyltransferase like domains"/>
    <property type="match status" value="1"/>
</dbReference>
<dbReference type="SUPFAM" id="SSF141371">
    <property type="entry name" value="PilZ domain-like"/>
    <property type="match status" value="1"/>
</dbReference>
<dbReference type="InterPro" id="IPR009875">
    <property type="entry name" value="PilZ_domain"/>
</dbReference>
<evidence type="ECO:0000259" key="1">
    <source>
        <dbReference type="Pfam" id="PF07238"/>
    </source>
</evidence>
<dbReference type="RefSeq" id="WP_249902586.1">
    <property type="nucleotide sequence ID" value="NZ_JAMGBA010000001.1"/>
</dbReference>
<dbReference type="Pfam" id="PF07238">
    <property type="entry name" value="PilZ"/>
    <property type="match status" value="1"/>
</dbReference>
<sequence>MKGAVAKMRERGHIKRSPRVDTRIETFVTDSDGNRISVVVIDLSRDGCRLETPAMLRIGEKVQIEVPKHGTFAAQIRWALGNEAGAVFLEPVFVD</sequence>
<gene>
    <name evidence="2" type="ORF">LZ496_00160</name>
</gene>
<proteinExistence type="predicted"/>
<reference evidence="2 3" key="1">
    <citation type="submission" date="2022-05" db="EMBL/GenBank/DDBJ databases">
        <authorList>
            <person name="Jo J.-H."/>
            <person name="Im W.-T."/>
        </authorList>
    </citation>
    <scope>NUCLEOTIDE SEQUENCE [LARGE SCALE GENOMIC DNA]</scope>
    <source>
        <strain evidence="2 3">NSE70-1</strain>
    </source>
</reference>
<evidence type="ECO:0000313" key="2">
    <source>
        <dbReference type="EMBL" id="MCL6697204.1"/>
    </source>
</evidence>
<protein>
    <submittedName>
        <fullName evidence="2">PilZ domain-containing protein</fullName>
    </submittedName>
</protein>
<dbReference type="EMBL" id="JAMGBA010000001">
    <property type="protein sequence ID" value="MCL6697204.1"/>
    <property type="molecule type" value="Genomic_DNA"/>
</dbReference>
<comment type="caution">
    <text evidence="2">The sequence shown here is derived from an EMBL/GenBank/DDBJ whole genome shotgun (WGS) entry which is preliminary data.</text>
</comment>
<evidence type="ECO:0000313" key="3">
    <source>
        <dbReference type="Proteomes" id="UP001203410"/>
    </source>
</evidence>
<feature type="domain" description="PilZ" evidence="1">
    <location>
        <begin position="16"/>
        <end position="88"/>
    </location>
</feature>
<organism evidence="2 3">
    <name type="scientific">Sphingomonas caseinilyticus</name>
    <dbReference type="NCBI Taxonomy" id="2908205"/>
    <lineage>
        <taxon>Bacteria</taxon>
        <taxon>Pseudomonadati</taxon>
        <taxon>Pseudomonadota</taxon>
        <taxon>Alphaproteobacteria</taxon>
        <taxon>Sphingomonadales</taxon>
        <taxon>Sphingomonadaceae</taxon>
        <taxon>Sphingomonas</taxon>
    </lineage>
</organism>
<dbReference type="Proteomes" id="UP001203410">
    <property type="component" value="Unassembled WGS sequence"/>
</dbReference>
<keyword evidence="3" id="KW-1185">Reference proteome</keyword>